<keyword evidence="3" id="KW-1185">Reference proteome</keyword>
<organism evidence="2 3">
    <name type="scientific">Vigna unguiculata</name>
    <name type="common">Cowpea</name>
    <dbReference type="NCBI Taxonomy" id="3917"/>
    <lineage>
        <taxon>Eukaryota</taxon>
        <taxon>Viridiplantae</taxon>
        <taxon>Streptophyta</taxon>
        <taxon>Embryophyta</taxon>
        <taxon>Tracheophyta</taxon>
        <taxon>Spermatophyta</taxon>
        <taxon>Magnoliopsida</taxon>
        <taxon>eudicotyledons</taxon>
        <taxon>Gunneridae</taxon>
        <taxon>Pentapetalae</taxon>
        <taxon>rosids</taxon>
        <taxon>fabids</taxon>
        <taxon>Fabales</taxon>
        <taxon>Fabaceae</taxon>
        <taxon>Papilionoideae</taxon>
        <taxon>50 kb inversion clade</taxon>
        <taxon>NPAAA clade</taxon>
        <taxon>indigoferoid/millettioid clade</taxon>
        <taxon>Phaseoleae</taxon>
        <taxon>Vigna</taxon>
    </lineage>
</organism>
<dbReference type="AlphaFoldDB" id="A0A4D6MT62"/>
<reference evidence="2 3" key="1">
    <citation type="submission" date="2019-04" db="EMBL/GenBank/DDBJ databases">
        <title>An improved genome assembly and genetic linkage map for asparagus bean, Vigna unguiculata ssp. sesquipedialis.</title>
        <authorList>
            <person name="Xia Q."/>
            <person name="Zhang R."/>
            <person name="Dong Y."/>
        </authorList>
    </citation>
    <scope>NUCLEOTIDE SEQUENCE [LARGE SCALE GENOMIC DNA]</scope>
    <source>
        <tissue evidence="2">Leaf</tissue>
    </source>
</reference>
<sequence>MEGMRLVSIVAKGVGIALAEFVKAIEEAMKNNPSMFKKKKSFDLVTLELTLKSIEPAIRDMERLNQEMGRSKEELESLITKMEEGTNLLKESSNVRWTSKSRYMAELHAFDESFRKLLDTILKVQTARDQKERLHLEHKKVSGGGSCVLAANEGMDERKTCFTHLKTS</sequence>
<protein>
    <submittedName>
        <fullName evidence="2">Powdery mildew resistance protein</fullName>
    </submittedName>
</protein>
<gene>
    <name evidence="2" type="ORF">DEO72_LG8g1118</name>
</gene>
<proteinExistence type="predicted"/>
<evidence type="ECO:0000259" key="1">
    <source>
        <dbReference type="Pfam" id="PF05659"/>
    </source>
</evidence>
<dbReference type="Proteomes" id="UP000501690">
    <property type="component" value="Linkage Group LG8"/>
</dbReference>
<dbReference type="InterPro" id="IPR008808">
    <property type="entry name" value="Powdery_mildew-R_dom"/>
</dbReference>
<name>A0A4D6MT62_VIGUN</name>
<feature type="domain" description="RPW8" evidence="1">
    <location>
        <begin position="14"/>
        <end position="134"/>
    </location>
</feature>
<accession>A0A4D6MT62</accession>
<evidence type="ECO:0000313" key="3">
    <source>
        <dbReference type="Proteomes" id="UP000501690"/>
    </source>
</evidence>
<dbReference type="EMBL" id="CP039352">
    <property type="protein sequence ID" value="QCE03097.1"/>
    <property type="molecule type" value="Genomic_DNA"/>
</dbReference>
<dbReference type="Pfam" id="PF05659">
    <property type="entry name" value="RPW8"/>
    <property type="match status" value="1"/>
</dbReference>
<evidence type="ECO:0000313" key="2">
    <source>
        <dbReference type="EMBL" id="QCE03097.1"/>
    </source>
</evidence>